<dbReference type="Gene3D" id="3.40.50.300">
    <property type="entry name" value="P-loop containing nucleotide triphosphate hydrolases"/>
    <property type="match status" value="1"/>
</dbReference>
<keyword evidence="2" id="KW-1185">Reference proteome</keyword>
<protein>
    <recommendedName>
        <fullName evidence="3">Sulfotransferase domain-containing protein</fullName>
    </recommendedName>
</protein>
<gene>
    <name evidence="1" type="ORF">CHC_T00001744001</name>
</gene>
<dbReference type="Gramene" id="CDF32893">
    <property type="protein sequence ID" value="CDF32893"/>
    <property type="gene ID" value="CHC_T00001744001"/>
</dbReference>
<dbReference type="GeneID" id="17320419"/>
<dbReference type="RefSeq" id="XP_005712694.1">
    <property type="nucleotide sequence ID" value="XM_005712637.1"/>
</dbReference>
<dbReference type="InterPro" id="IPR027417">
    <property type="entry name" value="P-loop_NTPase"/>
</dbReference>
<accession>R7Q4U7</accession>
<dbReference type="OrthoDB" id="3936at2759"/>
<proteinExistence type="predicted"/>
<dbReference type="AlphaFoldDB" id="R7Q4U7"/>
<dbReference type="KEGG" id="ccp:CHC_T00001744001"/>
<evidence type="ECO:0008006" key="3">
    <source>
        <dbReference type="Google" id="ProtNLM"/>
    </source>
</evidence>
<dbReference type="EMBL" id="HG001599">
    <property type="protein sequence ID" value="CDF32893.1"/>
    <property type="molecule type" value="Genomic_DNA"/>
</dbReference>
<reference evidence="2" key="1">
    <citation type="journal article" date="2013" name="Proc. Natl. Acad. Sci. U.S.A.">
        <title>Genome structure and metabolic features in the red seaweed Chondrus crispus shed light on evolution of the Archaeplastida.</title>
        <authorList>
            <person name="Collen J."/>
            <person name="Porcel B."/>
            <person name="Carre W."/>
            <person name="Ball S.G."/>
            <person name="Chaparro C."/>
            <person name="Tonon T."/>
            <person name="Barbeyron T."/>
            <person name="Michel G."/>
            <person name="Noel B."/>
            <person name="Valentin K."/>
            <person name="Elias M."/>
            <person name="Artiguenave F."/>
            <person name="Arun A."/>
            <person name="Aury J.M."/>
            <person name="Barbosa-Neto J.F."/>
            <person name="Bothwell J.H."/>
            <person name="Bouget F.Y."/>
            <person name="Brillet L."/>
            <person name="Cabello-Hurtado F."/>
            <person name="Capella-Gutierrez S."/>
            <person name="Charrier B."/>
            <person name="Cladiere L."/>
            <person name="Cock J.M."/>
            <person name="Coelho S.M."/>
            <person name="Colleoni C."/>
            <person name="Czjzek M."/>
            <person name="Da Silva C."/>
            <person name="Delage L."/>
            <person name="Denoeud F."/>
            <person name="Deschamps P."/>
            <person name="Dittami S.M."/>
            <person name="Gabaldon T."/>
            <person name="Gachon C.M."/>
            <person name="Groisillier A."/>
            <person name="Herve C."/>
            <person name="Jabbari K."/>
            <person name="Katinka M."/>
            <person name="Kloareg B."/>
            <person name="Kowalczyk N."/>
            <person name="Labadie K."/>
            <person name="Leblanc C."/>
            <person name="Lopez P.J."/>
            <person name="McLachlan D.H."/>
            <person name="Meslet-Cladiere L."/>
            <person name="Moustafa A."/>
            <person name="Nehr Z."/>
            <person name="Nyvall Collen P."/>
            <person name="Panaud O."/>
            <person name="Partensky F."/>
            <person name="Poulain J."/>
            <person name="Rensing S.A."/>
            <person name="Rousvoal S."/>
            <person name="Samson G."/>
            <person name="Symeonidi A."/>
            <person name="Weissenbach J."/>
            <person name="Zambounis A."/>
            <person name="Wincker P."/>
            <person name="Boyen C."/>
        </authorList>
    </citation>
    <scope>NUCLEOTIDE SEQUENCE [LARGE SCALE GENOMIC DNA]</scope>
    <source>
        <strain evidence="2">cv. Stackhouse</strain>
    </source>
</reference>
<name>R7Q4U7_CHOCR</name>
<dbReference type="Proteomes" id="UP000012073">
    <property type="component" value="Unassembled WGS sequence"/>
</dbReference>
<organism evidence="1 2">
    <name type="scientific">Chondrus crispus</name>
    <name type="common">Carrageen Irish moss</name>
    <name type="synonym">Polymorpha crispa</name>
    <dbReference type="NCBI Taxonomy" id="2769"/>
    <lineage>
        <taxon>Eukaryota</taxon>
        <taxon>Rhodophyta</taxon>
        <taxon>Florideophyceae</taxon>
        <taxon>Rhodymeniophycidae</taxon>
        <taxon>Gigartinales</taxon>
        <taxon>Gigartinaceae</taxon>
        <taxon>Chondrus</taxon>
    </lineage>
</organism>
<evidence type="ECO:0000313" key="2">
    <source>
        <dbReference type="Proteomes" id="UP000012073"/>
    </source>
</evidence>
<dbReference type="PhylomeDB" id="R7Q4U7"/>
<sequence>MALHKSHSASRPLCFVMALAGLALLLFGLLFNLGSHMLPVASCPPPRVRVSTERKAKPLPRCAKPNADGVVPRAKTFLIVFMGNSASTAISLDLRNHPDVHMDVLEMVDLPGYDNTTEALAHVRRFFDEGIAMGKIPGFKIRPKHILAMREEWAALAREYDTHLFWQYRKNTLKSALTSYIKYEVAGGDNVNVGGMKKNVSIEERCQMGKGCKHHIDVDSFYARLRGQLDWTNTVTEAVRVMDDARGCVWEAPYEEYLEDRETFNTNMQRFLGIKEMAVKQERWKGTGDGVCDVVENWDELCEKLYGCVIWQPLLEDPKNGCFCNTFGTGTDAYCRTDKDRKKK</sequence>
<evidence type="ECO:0000313" key="1">
    <source>
        <dbReference type="EMBL" id="CDF32893.1"/>
    </source>
</evidence>